<feature type="region of interest" description="Disordered" evidence="2">
    <location>
        <begin position="766"/>
        <end position="874"/>
    </location>
</feature>
<dbReference type="Proteomes" id="UP000696280">
    <property type="component" value="Unassembled WGS sequence"/>
</dbReference>
<dbReference type="PANTHER" id="PTHR23160:SF19">
    <property type="entry name" value="MYOSIN HEAVY CHAIN-RELATED PROTEIN"/>
    <property type="match status" value="1"/>
</dbReference>
<protein>
    <recommendedName>
        <fullName evidence="3">G domain-containing protein</fullName>
    </recommendedName>
</protein>
<evidence type="ECO:0000259" key="3">
    <source>
        <dbReference type="Pfam" id="PF01926"/>
    </source>
</evidence>
<sequence>MFPAKPTQYLEDLTPLDAEGGFVMDFNVEIVEDVAAEIENVMRLGAVGAFEEARNMSKETVEHHLDTFPVLVEYLRLLYDQGDYISLEENVQKALERYNDKAKPGPERYPEQNDILSLMGHIGRVHRFRYSKDSFGGIPAFTNMVSKLLSVPLDKLDEEDVLAIVLMLKLRYLEHQRKDALPTKDFLLWQTENPRDDLCTLLEHLIQTERYWAAENVLTVCFRKTHKEHFTIRCEQIWKSIEWYATSINLADGEGKSIDLANWEEKLWAKTALLQTFCRGLLCSNSPSLRLASGTKPWDRAMELLSELPKLIQKSSHGNTLEEIEETYHGDNLWKSSRSFRRQCLIELDKRILDNNTSREIAVSPDDLRKLWSLSISAEKHQDNSILNEVRWRIQILAHGLNPTKIAMPDMTVPFRIYADRQKLIQQLHVKGGGTIHQNSKIWAEITDDGARPQDPFLLTPEEQLSQHRFDTKRILILGHTGAGKSTLFCTLTGAYSATSHSPVSCTTSIQQADRFWKDGMLRFIDTPGFGDGRDGLSNHQVLELIAEFLKNEYLAGRKLHAIFYLIDASKGKIDESVTRQINVFKLLIGDDVWKNVCFVFTHCVSPYDNGPTVKLNKKKHKEFKEHLMDDILNIAKSSGAQFCDSCLDFSDYQERIKNETRSDNDDDDNNVGEQAQLDISPDQYHPADITQVKRIWEDIISLQSCIVLECQREMVDQARPFSEIQAALRYENITREELDRARMNEARVTEDYQAATRVAEECQAKLDTAERGKREAEESQRVENEARMKAETSQKEAEARAAELEKKAEAQRCEDKKKAEESQRVENEARMKAETSQKEAEARAAELEKKAEAQRREDKKMAESAKRERREIKEEYEQLKEARETAERKIAELELLKKKTEEARKKAELLRKETEEARKAELLRKETDEARKAELLKKKTEEARKKAELLRKEKEEARKKAELLKKKTEEARKKAELLRKETEEAREKAELLRKEKEEARKAIEAIRKEIRIIESSSGWTSRYIVHNQTQVRIHVRMSLGVPPYTVVNFVNNINPGKLKAIHGGPGWYAFEVFLSTQGNEFNRRQQVGEAIQEAAQVAVGAAGITVGVATAGTAGTVGVIVACVGTGAVVCKKLVELFNKTRSTGFQAEYLEKGFRSTVVEGEDHSVIICSKAGQKLHQQAELQMLGMEATRKGNTISLYYSESFGLIRTTRLQIKGGPTSSRKFGNDNTSFTEYVFGEDTEPITISRVDKFDEELE</sequence>
<dbReference type="EMBL" id="CAJVRL010000025">
    <property type="protein sequence ID" value="CAG8950025.1"/>
    <property type="molecule type" value="Genomic_DNA"/>
</dbReference>
<dbReference type="AlphaFoldDB" id="A0A9N9KQ19"/>
<dbReference type="Gene3D" id="3.40.50.300">
    <property type="entry name" value="P-loop containing nucleotide triphosphate hydrolases"/>
    <property type="match status" value="1"/>
</dbReference>
<proteinExistence type="predicted"/>
<dbReference type="SUPFAM" id="SSF52540">
    <property type="entry name" value="P-loop containing nucleoside triphosphate hydrolases"/>
    <property type="match status" value="1"/>
</dbReference>
<keyword evidence="5" id="KW-1185">Reference proteome</keyword>
<feature type="domain" description="G" evidence="3">
    <location>
        <begin position="474"/>
        <end position="579"/>
    </location>
</feature>
<dbReference type="PANTHER" id="PTHR23160">
    <property type="entry name" value="SYNAPTONEMAL COMPLEX PROTEIN-RELATED"/>
    <property type="match status" value="1"/>
</dbReference>
<dbReference type="Pfam" id="PF01926">
    <property type="entry name" value="MMR_HSR1"/>
    <property type="match status" value="1"/>
</dbReference>
<name>A0A9N9KQ19_9HELO</name>
<comment type="caution">
    <text evidence="4">The sequence shown here is derived from an EMBL/GenBank/DDBJ whole genome shotgun (WGS) entry which is preliminary data.</text>
</comment>
<dbReference type="OrthoDB" id="3548595at2759"/>
<dbReference type="GO" id="GO:0005525">
    <property type="term" value="F:GTP binding"/>
    <property type="evidence" value="ECO:0007669"/>
    <property type="project" value="InterPro"/>
</dbReference>
<gene>
    <name evidence="4" type="ORF">HYFRA_00004359</name>
</gene>
<accession>A0A9N9KQ19</accession>
<organism evidence="4 5">
    <name type="scientific">Hymenoscyphus fraxineus</name>
    <dbReference type="NCBI Taxonomy" id="746836"/>
    <lineage>
        <taxon>Eukaryota</taxon>
        <taxon>Fungi</taxon>
        <taxon>Dikarya</taxon>
        <taxon>Ascomycota</taxon>
        <taxon>Pezizomycotina</taxon>
        <taxon>Leotiomycetes</taxon>
        <taxon>Helotiales</taxon>
        <taxon>Helotiaceae</taxon>
        <taxon>Hymenoscyphus</taxon>
    </lineage>
</organism>
<dbReference type="InterPro" id="IPR027417">
    <property type="entry name" value="P-loop_NTPase"/>
</dbReference>
<reference evidence="4" key="1">
    <citation type="submission" date="2021-07" db="EMBL/GenBank/DDBJ databases">
        <authorList>
            <person name="Durling M."/>
        </authorList>
    </citation>
    <scope>NUCLEOTIDE SEQUENCE</scope>
</reference>
<evidence type="ECO:0000256" key="1">
    <source>
        <dbReference type="ARBA" id="ARBA00023054"/>
    </source>
</evidence>
<evidence type="ECO:0000256" key="2">
    <source>
        <dbReference type="SAM" id="MobiDB-lite"/>
    </source>
</evidence>
<evidence type="ECO:0000313" key="4">
    <source>
        <dbReference type="EMBL" id="CAG8950025.1"/>
    </source>
</evidence>
<dbReference type="InterPro" id="IPR006073">
    <property type="entry name" value="GTP-bd"/>
</dbReference>
<evidence type="ECO:0000313" key="5">
    <source>
        <dbReference type="Proteomes" id="UP000696280"/>
    </source>
</evidence>
<dbReference type="CDD" id="cd06503">
    <property type="entry name" value="ATP-synt_Fo_b"/>
    <property type="match status" value="1"/>
</dbReference>
<keyword evidence="1" id="KW-0175">Coiled coil</keyword>